<dbReference type="InterPro" id="IPR007055">
    <property type="entry name" value="BON_dom"/>
</dbReference>
<protein>
    <recommendedName>
        <fullName evidence="1">BON domain-containing protein</fullName>
    </recommendedName>
</protein>
<reference evidence="2" key="1">
    <citation type="submission" date="2018-05" db="EMBL/GenBank/DDBJ databases">
        <authorList>
            <person name="Lanie J.A."/>
            <person name="Ng W.-L."/>
            <person name="Kazmierczak K.M."/>
            <person name="Andrzejewski T.M."/>
            <person name="Davidsen T.M."/>
            <person name="Wayne K.J."/>
            <person name="Tettelin H."/>
            <person name="Glass J.I."/>
            <person name="Rusch D."/>
            <person name="Podicherti R."/>
            <person name="Tsui H.-C.T."/>
            <person name="Winkler M.E."/>
        </authorList>
    </citation>
    <scope>NUCLEOTIDE SEQUENCE</scope>
</reference>
<evidence type="ECO:0000313" key="2">
    <source>
        <dbReference type="EMBL" id="SVB52966.1"/>
    </source>
</evidence>
<dbReference type="PANTHER" id="PTHR30332:SF17">
    <property type="entry name" value="TYPE IV PILIATION SYSTEM PROTEIN DR_0774-RELATED"/>
    <property type="match status" value="1"/>
</dbReference>
<name>A0A382EQ96_9ZZZZ</name>
<feature type="non-terminal residue" evidence="2">
    <location>
        <position position="451"/>
    </location>
</feature>
<gene>
    <name evidence="2" type="ORF">METZ01_LOCUS205820</name>
</gene>
<dbReference type="InterPro" id="IPR050810">
    <property type="entry name" value="Bact_Secretion_Sys_Channel"/>
</dbReference>
<evidence type="ECO:0000259" key="1">
    <source>
        <dbReference type="PROSITE" id="PS50914"/>
    </source>
</evidence>
<organism evidence="2">
    <name type="scientific">marine metagenome</name>
    <dbReference type="NCBI Taxonomy" id="408172"/>
    <lineage>
        <taxon>unclassified sequences</taxon>
        <taxon>metagenomes</taxon>
        <taxon>ecological metagenomes</taxon>
    </lineage>
</organism>
<dbReference type="PRINTS" id="PR00811">
    <property type="entry name" value="BCTERIALGSPD"/>
</dbReference>
<proteinExistence type="predicted"/>
<dbReference type="InterPro" id="IPR001775">
    <property type="entry name" value="GspD/PilQ"/>
</dbReference>
<dbReference type="Pfam" id="PF13629">
    <property type="entry name" value="T2SS-T3SS_pil_N"/>
    <property type="match status" value="1"/>
</dbReference>
<dbReference type="AlphaFoldDB" id="A0A382EQ96"/>
<dbReference type="InterPro" id="IPR032789">
    <property type="entry name" value="T2SS-T3SS_pil_N"/>
</dbReference>
<feature type="domain" description="BON" evidence="1">
    <location>
        <begin position="111"/>
        <end position="187"/>
    </location>
</feature>
<accession>A0A382EQ96</accession>
<feature type="non-terminal residue" evidence="2">
    <location>
        <position position="1"/>
    </location>
</feature>
<dbReference type="InterPro" id="IPR004846">
    <property type="entry name" value="T2SS/T3SS_dom"/>
</dbReference>
<dbReference type="PRINTS" id="PR01032">
    <property type="entry name" value="PHAGEIV"/>
</dbReference>
<dbReference type="EMBL" id="UINC01045784">
    <property type="protein sequence ID" value="SVB52966.1"/>
    <property type="molecule type" value="Genomic_DNA"/>
</dbReference>
<dbReference type="PANTHER" id="PTHR30332">
    <property type="entry name" value="PROBABLE GENERAL SECRETION PATHWAY PROTEIN D"/>
    <property type="match status" value="1"/>
</dbReference>
<dbReference type="GO" id="GO:0015627">
    <property type="term" value="C:type II protein secretion system complex"/>
    <property type="evidence" value="ECO:0007669"/>
    <property type="project" value="TreeGrafter"/>
</dbReference>
<dbReference type="PROSITE" id="PS50914">
    <property type="entry name" value="BON"/>
    <property type="match status" value="1"/>
</dbReference>
<dbReference type="GO" id="GO:0009306">
    <property type="term" value="P:protein secretion"/>
    <property type="evidence" value="ECO:0007669"/>
    <property type="project" value="InterPro"/>
</dbReference>
<sequence length="451" mass="48113">VLFRVLIIALLALFWPDWTWKAGAQTGQITVPTADGKQIEIGTLELRNNLPARAVTLPVGKARLIRLPIKVRDVLIANPTTANVVVKTPRLIYLVGLEAGATNAYFLDEDGEELLRLEIQVQLDADSAQKTIKSLLHNSKIGVTAVNTHLFLTGNVRSAEISENARVIASRFVSNEANVINMLAVIEDQQVLLQVRVAEISRNVLKELGINLLDAVSGAFSTLTSGDFSIRLGSSAPTTVAPFISGGLSFSPNTGDALTVAINALERNGLIKTLAEPNLTTVSGEPATFLAGGEFPIPVASQDGQITISQEPFGVALSFTPVVLNSGRISLRIFTEVSALSNEGAITLNNITVPALQVRRAETTVELPSGGSLMIAGLLQENETTSISGVPNLKDVPLLGLLFRNNSLSNTETEIIIAVTCYLVRPVSSNKVNLPTEGLIPASDYDHYLLG</sequence>
<dbReference type="Pfam" id="PF00263">
    <property type="entry name" value="Secretin"/>
    <property type="match status" value="1"/>
</dbReference>